<feature type="transmembrane region" description="Helical" evidence="8">
    <location>
        <begin position="180"/>
        <end position="201"/>
    </location>
</feature>
<feature type="transmembrane region" description="Helical" evidence="8">
    <location>
        <begin position="412"/>
        <end position="433"/>
    </location>
</feature>
<dbReference type="Gene3D" id="1.10.287.1260">
    <property type="match status" value="1"/>
</dbReference>
<evidence type="ECO:0000259" key="11">
    <source>
        <dbReference type="Pfam" id="PF21088"/>
    </source>
</evidence>
<feature type="transmembrane region" description="Helical" evidence="8">
    <location>
        <begin position="370"/>
        <end position="392"/>
    </location>
</feature>
<evidence type="ECO:0000313" key="13">
    <source>
        <dbReference type="Proteomes" id="UP000050342"/>
    </source>
</evidence>
<feature type="compositionally biased region" description="Low complexity" evidence="7">
    <location>
        <begin position="682"/>
        <end position="691"/>
    </location>
</feature>
<sequence>MSTFKTAILLVILLLAGVGTVQAAPTLASMMKAEETDGKPPVLVDGGLLGALGSSIDSVQDRLGLSVHLLDIWRLRAEQATDEAEVLAEKVVNQPEGSGVGDFFVVLLTWAGVFAGLMLVGKLLVRSLSKTRAVHARPRLQRFLGCGVSYLLPAVLSLALILFGSHLLPNSVGRALGVCLIYATSSGVFCAALVLSLIAMLDIGHKRTAVRIIRQYSVRPLFVIGCFAALSDGMASPQVALVIGTHLASCVSILAGLVACVVFAYLAIKLRRPVAHLIRDRALAQRLGQPALQESLRIFSVLWYWPILLMLLVSALNLLGVGEGSGRALRSALLTSGLLITTVFLSTILHHSFNTLLRSNGIYKARLMTVVYVLLRITLAVTFIELLAQIWGFSVWAFASDSHTGQVISDSLGHILMIFLSTWLAWVVLDTAIQQVLEPSASRRGTHAPSSRLKTILPMIRNAVKVVLAVIFIISTMANLGVNVTPFLAGAGVIGLAIGFGSQQLVQDVITGLFILIEDTISVGDWVEVDSSHAGTVEGLTIRTLRLRDSRGYVHSVPFGQIKAVVNHSRQFAYAYFAVQFTYDTDVDKATDLIYEAGRQISDDPLLSLHLQGPLSVFGIDSMNLDGVTITAQFRTMSGAQSSIARAFNNRLKKLVDKSADVHFAQHYPQGFLMPARDTEQTEQQTVEPQQSALLLPDMPPATQGGK</sequence>
<dbReference type="SUPFAM" id="SSF50182">
    <property type="entry name" value="Sm-like ribonucleoproteins"/>
    <property type="match status" value="1"/>
</dbReference>
<evidence type="ECO:0000256" key="1">
    <source>
        <dbReference type="ARBA" id="ARBA00004651"/>
    </source>
</evidence>
<dbReference type="Proteomes" id="UP000050342">
    <property type="component" value="Unassembled WGS sequence"/>
</dbReference>
<feature type="transmembrane region" description="Helical" evidence="8">
    <location>
        <begin position="146"/>
        <end position="168"/>
    </location>
</feature>
<dbReference type="Pfam" id="PF00924">
    <property type="entry name" value="MS_channel_2nd"/>
    <property type="match status" value="1"/>
</dbReference>
<keyword evidence="5 8" id="KW-1133">Transmembrane helix</keyword>
<evidence type="ECO:0000256" key="7">
    <source>
        <dbReference type="SAM" id="MobiDB-lite"/>
    </source>
</evidence>
<dbReference type="STRING" id="1563157.AQS70_00995"/>
<proteinExistence type="inferred from homology"/>
<evidence type="ECO:0000256" key="5">
    <source>
        <dbReference type="ARBA" id="ARBA00022989"/>
    </source>
</evidence>
<comment type="caution">
    <text evidence="12">The sequence shown here is derived from an EMBL/GenBank/DDBJ whole genome shotgun (WGS) entry which is preliminary data.</text>
</comment>
<feature type="domain" description="Mechanosensitive ion channel transmembrane helices 2/3" evidence="11">
    <location>
        <begin position="463"/>
        <end position="503"/>
    </location>
</feature>
<organism evidence="12 13">
    <name type="scientific">Pseudomonas endophytica</name>
    <dbReference type="NCBI Taxonomy" id="1563157"/>
    <lineage>
        <taxon>Bacteria</taxon>
        <taxon>Pseudomonadati</taxon>
        <taxon>Pseudomonadota</taxon>
        <taxon>Gammaproteobacteria</taxon>
        <taxon>Pseudomonadales</taxon>
        <taxon>Pseudomonadaceae</taxon>
        <taxon>Pseudomonas</taxon>
    </lineage>
</organism>
<dbReference type="InterPro" id="IPR049142">
    <property type="entry name" value="MS_channel_1st"/>
</dbReference>
<dbReference type="GO" id="GO:0008381">
    <property type="term" value="F:mechanosensitive monoatomic ion channel activity"/>
    <property type="evidence" value="ECO:0007669"/>
    <property type="project" value="InterPro"/>
</dbReference>
<evidence type="ECO:0000313" key="12">
    <source>
        <dbReference type="EMBL" id="KQB54069.1"/>
    </source>
</evidence>
<dbReference type="AlphaFoldDB" id="A0A0Q0T3R6"/>
<dbReference type="InterPro" id="IPR045276">
    <property type="entry name" value="YbiO_bact"/>
</dbReference>
<dbReference type="InterPro" id="IPR023408">
    <property type="entry name" value="MscS_beta-dom_sf"/>
</dbReference>
<accession>A0A0Q0T3R6</accession>
<feature type="transmembrane region" description="Helical" evidence="8">
    <location>
        <begin position="328"/>
        <end position="349"/>
    </location>
</feature>
<dbReference type="EMBL" id="LLWH01000112">
    <property type="protein sequence ID" value="KQB54069.1"/>
    <property type="molecule type" value="Genomic_DNA"/>
</dbReference>
<feature type="signal peptide" evidence="9">
    <location>
        <begin position="1"/>
        <end position="23"/>
    </location>
</feature>
<dbReference type="Pfam" id="PF21088">
    <property type="entry name" value="MS_channel_1st"/>
    <property type="match status" value="1"/>
</dbReference>
<dbReference type="InterPro" id="IPR006685">
    <property type="entry name" value="MscS_channel_2nd"/>
</dbReference>
<evidence type="ECO:0000256" key="8">
    <source>
        <dbReference type="SAM" id="Phobius"/>
    </source>
</evidence>
<gene>
    <name evidence="12" type="ORF">AQS70_00995</name>
</gene>
<dbReference type="RefSeq" id="WP_055102388.1">
    <property type="nucleotide sequence ID" value="NZ_LLWH01000112.1"/>
</dbReference>
<feature type="transmembrane region" description="Helical" evidence="8">
    <location>
        <begin position="302"/>
        <end position="322"/>
    </location>
</feature>
<comment type="similarity">
    <text evidence="2">Belongs to the MscS (TC 1.A.23) family.</text>
</comment>
<protein>
    <submittedName>
        <fullName evidence="12">Mechanosensitive ion channel protein</fullName>
    </submittedName>
</protein>
<evidence type="ECO:0000256" key="9">
    <source>
        <dbReference type="SAM" id="SignalP"/>
    </source>
</evidence>
<feature type="transmembrane region" description="Helical" evidence="8">
    <location>
        <begin position="462"/>
        <end position="481"/>
    </location>
</feature>
<keyword evidence="9" id="KW-0732">Signal</keyword>
<name>A0A0Q0T3R6_9PSED</name>
<keyword evidence="6 8" id="KW-0472">Membrane</keyword>
<dbReference type="SUPFAM" id="SSF82689">
    <property type="entry name" value="Mechanosensitive channel protein MscS (YggB), C-terminal domain"/>
    <property type="match status" value="1"/>
</dbReference>
<keyword evidence="3" id="KW-1003">Cell membrane</keyword>
<dbReference type="PANTHER" id="PTHR30460:SF0">
    <property type="entry name" value="MODERATE CONDUCTANCE MECHANOSENSITIVE CHANNEL YBIO"/>
    <property type="match status" value="1"/>
</dbReference>
<reference evidence="12 13" key="1">
    <citation type="submission" date="2015-10" db="EMBL/GenBank/DDBJ databases">
        <title>Pseudomonas helleri sp. nov. and Pseudomonas weihenstephanensis sp. nov., isolated from raw cows milk.</title>
        <authorList>
            <person name="Von Neubeck M."/>
            <person name="Huptas C."/>
            <person name="Wenning M."/>
            <person name="Scherer S."/>
        </authorList>
    </citation>
    <scope>NUCLEOTIDE SEQUENCE [LARGE SCALE GENOMIC DNA]</scope>
    <source>
        <strain evidence="12 13">BSTT44</strain>
    </source>
</reference>
<dbReference type="OrthoDB" id="6500477at2"/>
<comment type="subcellular location">
    <subcellularLocation>
        <location evidence="1">Cell membrane</location>
        <topology evidence="1">Multi-pass membrane protein</topology>
    </subcellularLocation>
</comment>
<evidence type="ECO:0000256" key="4">
    <source>
        <dbReference type="ARBA" id="ARBA00022692"/>
    </source>
</evidence>
<dbReference type="Gene3D" id="2.30.30.60">
    <property type="match status" value="1"/>
</dbReference>
<feature type="domain" description="Mechanosensitive ion channel MscS" evidence="10">
    <location>
        <begin position="505"/>
        <end position="570"/>
    </location>
</feature>
<feature type="chain" id="PRO_5006184114" evidence="9">
    <location>
        <begin position="24"/>
        <end position="707"/>
    </location>
</feature>
<keyword evidence="13" id="KW-1185">Reference proteome</keyword>
<dbReference type="InterPro" id="IPR011066">
    <property type="entry name" value="MscS_channel_C_sf"/>
</dbReference>
<feature type="transmembrane region" description="Helical" evidence="8">
    <location>
        <begin position="246"/>
        <end position="268"/>
    </location>
</feature>
<evidence type="ECO:0000256" key="2">
    <source>
        <dbReference type="ARBA" id="ARBA00008017"/>
    </source>
</evidence>
<evidence type="ECO:0000256" key="6">
    <source>
        <dbReference type="ARBA" id="ARBA00023136"/>
    </source>
</evidence>
<keyword evidence="4 8" id="KW-0812">Transmembrane</keyword>
<feature type="transmembrane region" description="Helical" evidence="8">
    <location>
        <begin position="221"/>
        <end position="240"/>
    </location>
</feature>
<dbReference type="Gene3D" id="3.30.70.100">
    <property type="match status" value="1"/>
</dbReference>
<evidence type="ECO:0000256" key="3">
    <source>
        <dbReference type="ARBA" id="ARBA00022475"/>
    </source>
</evidence>
<dbReference type="SUPFAM" id="SSF82861">
    <property type="entry name" value="Mechanosensitive channel protein MscS (YggB), transmembrane region"/>
    <property type="match status" value="1"/>
</dbReference>
<feature type="region of interest" description="Disordered" evidence="7">
    <location>
        <begin position="678"/>
        <end position="707"/>
    </location>
</feature>
<dbReference type="PANTHER" id="PTHR30460">
    <property type="entry name" value="MODERATE CONDUCTANCE MECHANOSENSITIVE CHANNEL YBIO"/>
    <property type="match status" value="1"/>
</dbReference>
<dbReference type="InterPro" id="IPR010920">
    <property type="entry name" value="LSM_dom_sf"/>
</dbReference>
<dbReference type="GO" id="GO:0005886">
    <property type="term" value="C:plasma membrane"/>
    <property type="evidence" value="ECO:0007669"/>
    <property type="project" value="UniProtKB-SubCell"/>
</dbReference>
<dbReference type="InterPro" id="IPR011014">
    <property type="entry name" value="MscS_channel_TM-2"/>
</dbReference>
<evidence type="ECO:0000259" key="10">
    <source>
        <dbReference type="Pfam" id="PF00924"/>
    </source>
</evidence>
<feature type="transmembrane region" description="Helical" evidence="8">
    <location>
        <begin position="103"/>
        <end position="125"/>
    </location>
</feature>